<dbReference type="EMBL" id="UINC01146696">
    <property type="protein sequence ID" value="SVD37575.1"/>
    <property type="molecule type" value="Genomic_DNA"/>
</dbReference>
<dbReference type="InterPro" id="IPR005123">
    <property type="entry name" value="Oxoglu/Fe-dep_dioxygenase_dom"/>
</dbReference>
<evidence type="ECO:0000313" key="2">
    <source>
        <dbReference type="EMBL" id="SVD37575.1"/>
    </source>
</evidence>
<dbReference type="Pfam" id="PF13640">
    <property type="entry name" value="2OG-FeII_Oxy_3"/>
    <property type="match status" value="1"/>
</dbReference>
<dbReference type="Gene3D" id="2.60.120.620">
    <property type="entry name" value="q2cbj1_9rhob like domain"/>
    <property type="match status" value="1"/>
</dbReference>
<feature type="domain" description="Fe2OG dioxygenase" evidence="1">
    <location>
        <begin position="83"/>
        <end position="175"/>
    </location>
</feature>
<dbReference type="AlphaFoldDB" id="A0A382UUX4"/>
<accession>A0A382UUX4</accession>
<reference evidence="2" key="1">
    <citation type="submission" date="2018-05" db="EMBL/GenBank/DDBJ databases">
        <authorList>
            <person name="Lanie J.A."/>
            <person name="Ng W.-L."/>
            <person name="Kazmierczak K.M."/>
            <person name="Andrzejewski T.M."/>
            <person name="Davidsen T.M."/>
            <person name="Wayne K.J."/>
            <person name="Tettelin H."/>
            <person name="Glass J.I."/>
            <person name="Rusch D."/>
            <person name="Podicherti R."/>
            <person name="Tsui H.-C.T."/>
            <person name="Winkler M.E."/>
        </authorList>
    </citation>
    <scope>NUCLEOTIDE SEQUENCE</scope>
</reference>
<evidence type="ECO:0000259" key="1">
    <source>
        <dbReference type="PROSITE" id="PS51471"/>
    </source>
</evidence>
<organism evidence="2">
    <name type="scientific">marine metagenome</name>
    <dbReference type="NCBI Taxonomy" id="408172"/>
    <lineage>
        <taxon>unclassified sequences</taxon>
        <taxon>metagenomes</taxon>
        <taxon>ecological metagenomes</taxon>
    </lineage>
</organism>
<dbReference type="PROSITE" id="PS51471">
    <property type="entry name" value="FE2OG_OXY"/>
    <property type="match status" value="1"/>
</dbReference>
<dbReference type="InterPro" id="IPR044862">
    <property type="entry name" value="Pro_4_hyd_alph_FE2OG_OXY"/>
</dbReference>
<protein>
    <recommendedName>
        <fullName evidence="1">Fe2OG dioxygenase domain-containing protein</fullName>
    </recommendedName>
</protein>
<sequence length="179" mass="20632">MNPLKVITFPYIFTQEQVREINKEIRKNISEKEPLGLQATSTKVGNFFHIPCLPLTSLLHPWLKQCQAVNKKVFGYDIFWNFPVESFNYNVYDKSGEYDWHTDVTKNKVRDIKLTCLLNLSEETYGGGEFRAIGKPNENIKFTSGMGLIFNPLIAHKVTPVTKGERITLTYWGVGPSWR</sequence>
<name>A0A382UUX4_9ZZZZ</name>
<gene>
    <name evidence="2" type="ORF">METZ01_LOCUS390429</name>
</gene>
<proteinExistence type="predicted"/>